<sequence>MFFQRIHDRSHRGALLTNGYIDAINRIAGFKIFTLIDNGIDSNTCFSGLAIADNKFTLSTSDRNHGIDGFQSGLQRFHHRLTKDNSGRFTFEGHFDGFTYYFAFTIQGFAQRIDNTSQHSFAYLNRSHFSGTFYSISFFYIAGGA</sequence>
<dbReference type="EMBL" id="VSSQ01041737">
    <property type="protein sequence ID" value="MPM95215.1"/>
    <property type="molecule type" value="Genomic_DNA"/>
</dbReference>
<evidence type="ECO:0000313" key="1">
    <source>
        <dbReference type="EMBL" id="MPM95215.1"/>
    </source>
</evidence>
<name>A0A645E0X7_9ZZZZ</name>
<gene>
    <name evidence="1" type="ORF">SDC9_142368</name>
</gene>
<accession>A0A645E0X7</accession>
<organism evidence="1">
    <name type="scientific">bioreactor metagenome</name>
    <dbReference type="NCBI Taxonomy" id="1076179"/>
    <lineage>
        <taxon>unclassified sequences</taxon>
        <taxon>metagenomes</taxon>
        <taxon>ecological metagenomes</taxon>
    </lineage>
</organism>
<protein>
    <submittedName>
        <fullName evidence="1">Uncharacterized protein</fullName>
    </submittedName>
</protein>
<comment type="caution">
    <text evidence="1">The sequence shown here is derived from an EMBL/GenBank/DDBJ whole genome shotgun (WGS) entry which is preliminary data.</text>
</comment>
<proteinExistence type="predicted"/>
<dbReference type="AlphaFoldDB" id="A0A645E0X7"/>
<reference evidence="1" key="1">
    <citation type="submission" date="2019-08" db="EMBL/GenBank/DDBJ databases">
        <authorList>
            <person name="Kucharzyk K."/>
            <person name="Murdoch R.W."/>
            <person name="Higgins S."/>
            <person name="Loffler F."/>
        </authorList>
    </citation>
    <scope>NUCLEOTIDE SEQUENCE</scope>
</reference>